<dbReference type="SUPFAM" id="SSF49503">
    <property type="entry name" value="Cupredoxins"/>
    <property type="match status" value="1"/>
</dbReference>
<evidence type="ECO:0000256" key="3">
    <source>
        <dbReference type="SAM" id="Phobius"/>
    </source>
</evidence>
<keyword evidence="7" id="KW-1185">Reference proteome</keyword>
<keyword evidence="1" id="KW-0479">Metal-binding</keyword>
<feature type="chain" id="PRO_5044896315" description="Phytocyanin domain-containing protein" evidence="4">
    <location>
        <begin position="20"/>
        <end position="210"/>
    </location>
</feature>
<sequence length="210" mass="20659">MVARLQAFLLAVTAAAALATAPASGATYTVGEPGGSWDLKTNITAWASSIDFLAGDELVFKYDAAAHNVVEVDRDGYLSCSAASPVAAALRSGSDVVQLGGVSLTRYFICGVPGHCAAGMRLEVRAACTSGATAPPPPASPGAGAPGGITICSGGPPTVITTPAVVSHGSGDSGAAPGFSATLGSVLITTVASLLLAGLSLCSRQRILLC</sequence>
<reference evidence="6" key="1">
    <citation type="submission" date="2024-10" db="EMBL/GenBank/DDBJ databases">
        <authorList>
            <person name="Ryan C."/>
        </authorList>
    </citation>
    <scope>NUCLEOTIDE SEQUENCE [LARGE SCALE GENOMIC DNA]</scope>
</reference>
<feature type="transmembrane region" description="Helical" evidence="3">
    <location>
        <begin position="179"/>
        <end position="202"/>
    </location>
</feature>
<keyword evidence="3" id="KW-0472">Membrane</keyword>
<feature type="domain" description="Phytocyanin" evidence="5">
    <location>
        <begin position="26"/>
        <end position="128"/>
    </location>
</feature>
<dbReference type="FunFam" id="2.60.40.420:FF:000003">
    <property type="entry name" value="Blue copper"/>
    <property type="match status" value="1"/>
</dbReference>
<dbReference type="PANTHER" id="PTHR33021">
    <property type="entry name" value="BLUE COPPER PROTEIN"/>
    <property type="match status" value="1"/>
</dbReference>
<gene>
    <name evidence="6" type="ORF">URODEC1_LOCUS69757</name>
</gene>
<dbReference type="InterPro" id="IPR003245">
    <property type="entry name" value="Phytocyanin_dom"/>
</dbReference>
<dbReference type="PROSITE" id="PS51485">
    <property type="entry name" value="PHYTOCYANIN"/>
    <property type="match status" value="1"/>
</dbReference>
<dbReference type="Pfam" id="PF02298">
    <property type="entry name" value="Cu_bind_like"/>
    <property type="match status" value="1"/>
</dbReference>
<proteinExistence type="predicted"/>
<dbReference type="PANTHER" id="PTHR33021:SF499">
    <property type="entry name" value="OS12G0150500 PROTEIN"/>
    <property type="match status" value="1"/>
</dbReference>
<accession>A0ABC9BWU9</accession>
<keyword evidence="4" id="KW-0732">Signal</keyword>
<dbReference type="GO" id="GO:0046872">
    <property type="term" value="F:metal ion binding"/>
    <property type="evidence" value="ECO:0007669"/>
    <property type="project" value="UniProtKB-KW"/>
</dbReference>
<evidence type="ECO:0000313" key="6">
    <source>
        <dbReference type="EMBL" id="CAL5009950.1"/>
    </source>
</evidence>
<evidence type="ECO:0000313" key="7">
    <source>
        <dbReference type="Proteomes" id="UP001497457"/>
    </source>
</evidence>
<dbReference type="AlphaFoldDB" id="A0ABC9BWU9"/>
<evidence type="ECO:0000259" key="5">
    <source>
        <dbReference type="PROSITE" id="PS51485"/>
    </source>
</evidence>
<evidence type="ECO:0000256" key="2">
    <source>
        <dbReference type="ARBA" id="ARBA00023180"/>
    </source>
</evidence>
<protein>
    <recommendedName>
        <fullName evidence="5">Phytocyanin domain-containing protein</fullName>
    </recommendedName>
</protein>
<dbReference type="InterPro" id="IPR039391">
    <property type="entry name" value="Phytocyanin-like"/>
</dbReference>
<keyword evidence="2" id="KW-0325">Glycoprotein</keyword>
<evidence type="ECO:0000256" key="1">
    <source>
        <dbReference type="ARBA" id="ARBA00022723"/>
    </source>
</evidence>
<dbReference type="Gene3D" id="2.60.40.420">
    <property type="entry name" value="Cupredoxins - blue copper proteins"/>
    <property type="match status" value="1"/>
</dbReference>
<keyword evidence="3" id="KW-0812">Transmembrane</keyword>
<dbReference type="Proteomes" id="UP001497457">
    <property type="component" value="Chromosome 28b"/>
</dbReference>
<dbReference type="EMBL" id="OZ075138">
    <property type="protein sequence ID" value="CAL5009950.1"/>
    <property type="molecule type" value="Genomic_DNA"/>
</dbReference>
<organism evidence="6 7">
    <name type="scientific">Urochloa decumbens</name>
    <dbReference type="NCBI Taxonomy" id="240449"/>
    <lineage>
        <taxon>Eukaryota</taxon>
        <taxon>Viridiplantae</taxon>
        <taxon>Streptophyta</taxon>
        <taxon>Embryophyta</taxon>
        <taxon>Tracheophyta</taxon>
        <taxon>Spermatophyta</taxon>
        <taxon>Magnoliopsida</taxon>
        <taxon>Liliopsida</taxon>
        <taxon>Poales</taxon>
        <taxon>Poaceae</taxon>
        <taxon>PACMAD clade</taxon>
        <taxon>Panicoideae</taxon>
        <taxon>Panicodae</taxon>
        <taxon>Paniceae</taxon>
        <taxon>Melinidinae</taxon>
        <taxon>Urochloa</taxon>
    </lineage>
</organism>
<dbReference type="InterPro" id="IPR008972">
    <property type="entry name" value="Cupredoxin"/>
</dbReference>
<dbReference type="CDD" id="cd04216">
    <property type="entry name" value="Phytocyanin"/>
    <property type="match status" value="1"/>
</dbReference>
<keyword evidence="3" id="KW-1133">Transmembrane helix</keyword>
<evidence type="ECO:0000256" key="4">
    <source>
        <dbReference type="SAM" id="SignalP"/>
    </source>
</evidence>
<name>A0ABC9BWU9_9POAL</name>
<feature type="signal peptide" evidence="4">
    <location>
        <begin position="1"/>
        <end position="19"/>
    </location>
</feature>